<protein>
    <submittedName>
        <fullName evidence="3">Uncharacterized protein</fullName>
    </submittedName>
</protein>
<evidence type="ECO:0000313" key="2">
    <source>
        <dbReference type="EMBL" id="JAT86629.1"/>
    </source>
</evidence>
<feature type="compositionally biased region" description="Basic and acidic residues" evidence="1">
    <location>
        <begin position="65"/>
        <end position="74"/>
    </location>
</feature>
<evidence type="ECO:0000313" key="3">
    <source>
        <dbReference type="EMBL" id="JAT87400.1"/>
    </source>
</evidence>
<feature type="non-terminal residue" evidence="3">
    <location>
        <position position="1"/>
    </location>
</feature>
<accession>A0A1E1WK55</accession>
<organism evidence="3">
    <name type="scientific">Pectinophora gossypiella</name>
    <name type="common">Cotton pink bollworm</name>
    <name type="synonym">Depressaria gossypiella</name>
    <dbReference type="NCBI Taxonomy" id="13191"/>
    <lineage>
        <taxon>Eukaryota</taxon>
        <taxon>Metazoa</taxon>
        <taxon>Ecdysozoa</taxon>
        <taxon>Arthropoda</taxon>
        <taxon>Hexapoda</taxon>
        <taxon>Insecta</taxon>
        <taxon>Pterygota</taxon>
        <taxon>Neoptera</taxon>
        <taxon>Endopterygota</taxon>
        <taxon>Lepidoptera</taxon>
        <taxon>Glossata</taxon>
        <taxon>Ditrysia</taxon>
        <taxon>Gelechioidea</taxon>
        <taxon>Gelechiidae</taxon>
        <taxon>Apatetrinae</taxon>
        <taxon>Pectinophora</taxon>
    </lineage>
</organism>
<dbReference type="EMBL" id="GDQN01004425">
    <property type="protein sequence ID" value="JAT86629.1"/>
    <property type="molecule type" value="Transcribed_RNA"/>
</dbReference>
<dbReference type="AlphaFoldDB" id="A0A1E1WK55"/>
<reference evidence="3" key="1">
    <citation type="submission" date="2015-09" db="EMBL/GenBank/DDBJ databases">
        <title>De novo assembly of Pectinophora gossypiella (Pink Bollworm) gut transcriptome.</title>
        <authorList>
            <person name="Tassone E.E."/>
        </authorList>
    </citation>
    <scope>NUCLEOTIDE SEQUENCE</scope>
</reference>
<name>A0A1E1WK55_PECGO</name>
<gene>
    <name evidence="2" type="ORF">g.15221</name>
    <name evidence="3" type="ORF">g.15222</name>
</gene>
<dbReference type="OrthoDB" id="44277at2759"/>
<dbReference type="EMBL" id="GDQN01003654">
    <property type="protein sequence ID" value="JAT87400.1"/>
    <property type="molecule type" value="Transcribed_RNA"/>
</dbReference>
<feature type="region of interest" description="Disordered" evidence="1">
    <location>
        <begin position="65"/>
        <end position="116"/>
    </location>
</feature>
<proteinExistence type="predicted"/>
<feature type="compositionally biased region" description="Polar residues" evidence="1">
    <location>
        <begin position="93"/>
        <end position="116"/>
    </location>
</feature>
<evidence type="ECO:0000256" key="1">
    <source>
        <dbReference type="SAM" id="MobiDB-lite"/>
    </source>
</evidence>
<sequence length="183" mass="19506">PLAPVYGGFPVKLITHLGKPIPHDPKLTPEQLQKKVASAIEDLVDEHQRVPGSILLALMERVHEMPKQRRKPSEDTPIANGKCHNGKVPVSDGDNTVISDNSSTVSDNGTADSEKTVNVNSDKTVTADEPNANDKSVIAHLVKAKSDNSTVGTSVSESILCDNAISDKIDIDNSIISGKLKVS</sequence>